<keyword evidence="3" id="KW-0805">Transcription regulation</keyword>
<dbReference type="InterPro" id="IPR002078">
    <property type="entry name" value="Sigma_54_int"/>
</dbReference>
<dbReference type="Gene3D" id="1.10.8.60">
    <property type="match status" value="1"/>
</dbReference>
<evidence type="ECO:0000256" key="4">
    <source>
        <dbReference type="ARBA" id="ARBA00023163"/>
    </source>
</evidence>
<dbReference type="Gene3D" id="1.10.10.60">
    <property type="entry name" value="Homeodomain-like"/>
    <property type="match status" value="1"/>
</dbReference>
<proteinExistence type="predicted"/>
<name>A0A7V2AVM6_UNCEI</name>
<dbReference type="Proteomes" id="UP000886069">
    <property type="component" value="Unassembled WGS sequence"/>
</dbReference>
<organism evidence="6">
    <name type="scientific">Eiseniibacteriota bacterium</name>
    <dbReference type="NCBI Taxonomy" id="2212470"/>
    <lineage>
        <taxon>Bacteria</taxon>
        <taxon>Candidatus Eiseniibacteriota</taxon>
    </lineage>
</organism>
<dbReference type="Pfam" id="PF25601">
    <property type="entry name" value="AAA_lid_14"/>
    <property type="match status" value="1"/>
</dbReference>
<dbReference type="EMBL" id="DSEC01000464">
    <property type="protein sequence ID" value="HER44094.1"/>
    <property type="molecule type" value="Genomic_DNA"/>
</dbReference>
<evidence type="ECO:0000313" key="6">
    <source>
        <dbReference type="EMBL" id="HER44094.1"/>
    </source>
</evidence>
<gene>
    <name evidence="6" type="ORF">ENO08_06510</name>
</gene>
<dbReference type="Gene3D" id="3.40.50.300">
    <property type="entry name" value="P-loop containing nucleotide triphosphate hydrolases"/>
    <property type="match status" value="1"/>
</dbReference>
<dbReference type="SUPFAM" id="SSF52540">
    <property type="entry name" value="P-loop containing nucleoside triphosphate hydrolases"/>
    <property type="match status" value="1"/>
</dbReference>
<dbReference type="InterPro" id="IPR009057">
    <property type="entry name" value="Homeodomain-like_sf"/>
</dbReference>
<reference evidence="6" key="1">
    <citation type="journal article" date="2020" name="mSystems">
        <title>Genome- and Community-Level Interaction Insights into Carbon Utilization and Element Cycling Functions of Hydrothermarchaeota in Hydrothermal Sediment.</title>
        <authorList>
            <person name="Zhou Z."/>
            <person name="Liu Y."/>
            <person name="Xu W."/>
            <person name="Pan J."/>
            <person name="Luo Z.H."/>
            <person name="Li M."/>
        </authorList>
    </citation>
    <scope>NUCLEOTIDE SEQUENCE [LARGE SCALE GENOMIC DNA]</scope>
    <source>
        <strain evidence="6">SpSt-1233</strain>
    </source>
</reference>
<dbReference type="GO" id="GO:0043565">
    <property type="term" value="F:sequence-specific DNA binding"/>
    <property type="evidence" value="ECO:0007669"/>
    <property type="project" value="InterPro"/>
</dbReference>
<protein>
    <recommendedName>
        <fullName evidence="5">Sigma-54 factor interaction domain-containing protein</fullName>
    </recommendedName>
</protein>
<dbReference type="PROSITE" id="PS00676">
    <property type="entry name" value="SIGMA54_INTERACT_2"/>
    <property type="match status" value="1"/>
</dbReference>
<keyword evidence="1" id="KW-0547">Nucleotide-binding</keyword>
<dbReference type="SUPFAM" id="SSF46689">
    <property type="entry name" value="Homeodomain-like"/>
    <property type="match status" value="1"/>
</dbReference>
<comment type="caution">
    <text evidence="6">The sequence shown here is derived from an EMBL/GenBank/DDBJ whole genome shotgun (WGS) entry which is preliminary data.</text>
</comment>
<dbReference type="Pfam" id="PF02954">
    <property type="entry name" value="HTH_8"/>
    <property type="match status" value="1"/>
</dbReference>
<dbReference type="Pfam" id="PF00158">
    <property type="entry name" value="Sigma54_activat"/>
    <property type="match status" value="1"/>
</dbReference>
<keyword evidence="2" id="KW-0067">ATP-binding</keyword>
<sequence length="241" mass="27213">HVKGSFTGAVANKKGLLEEADGGTIFLDEIGKTPLQLQGKLLQFLDSKRIRPVGGNEMVSIDVRLIFASKVDLLTLCNEGRMLEDFYFRINDFPLTIPPLRDRKEDIEPLARHFFDSIGEEMGKKLLGVSDGAIRRLEEYAWPGNVRELEKIVKRAIILADDNTLIGPDTLAFDMDMEKREAFGNEARSLPGMIRELEKRAITDTLARCSWNRSAAAREMGISYPTLLKKIRDYHITESSE</sequence>
<dbReference type="PANTHER" id="PTHR32071">
    <property type="entry name" value="TRANSCRIPTIONAL REGULATORY PROTEIN"/>
    <property type="match status" value="1"/>
</dbReference>
<dbReference type="GO" id="GO:0006355">
    <property type="term" value="P:regulation of DNA-templated transcription"/>
    <property type="evidence" value="ECO:0007669"/>
    <property type="project" value="InterPro"/>
</dbReference>
<dbReference type="InterPro" id="IPR025943">
    <property type="entry name" value="Sigma_54_int_dom_ATP-bd_2"/>
</dbReference>
<dbReference type="GO" id="GO:0005524">
    <property type="term" value="F:ATP binding"/>
    <property type="evidence" value="ECO:0007669"/>
    <property type="project" value="UniProtKB-KW"/>
</dbReference>
<dbReference type="AlphaFoldDB" id="A0A7V2AVM6"/>
<accession>A0A7V2AVM6</accession>
<evidence type="ECO:0000256" key="2">
    <source>
        <dbReference type="ARBA" id="ARBA00022840"/>
    </source>
</evidence>
<feature type="domain" description="Sigma-54 factor interaction" evidence="5">
    <location>
        <begin position="1"/>
        <end position="158"/>
    </location>
</feature>
<evidence type="ECO:0000256" key="3">
    <source>
        <dbReference type="ARBA" id="ARBA00023015"/>
    </source>
</evidence>
<dbReference type="InterPro" id="IPR027417">
    <property type="entry name" value="P-loop_NTPase"/>
</dbReference>
<keyword evidence="4" id="KW-0804">Transcription</keyword>
<evidence type="ECO:0000256" key="1">
    <source>
        <dbReference type="ARBA" id="ARBA00022741"/>
    </source>
</evidence>
<dbReference type="InterPro" id="IPR058031">
    <property type="entry name" value="AAA_lid_NorR"/>
</dbReference>
<dbReference type="PROSITE" id="PS50045">
    <property type="entry name" value="SIGMA54_INTERACT_4"/>
    <property type="match status" value="1"/>
</dbReference>
<dbReference type="PRINTS" id="PR01590">
    <property type="entry name" value="HTHFIS"/>
</dbReference>
<dbReference type="InterPro" id="IPR002197">
    <property type="entry name" value="HTH_Fis"/>
</dbReference>
<feature type="non-terminal residue" evidence="6">
    <location>
        <position position="1"/>
    </location>
</feature>
<evidence type="ECO:0000259" key="5">
    <source>
        <dbReference type="PROSITE" id="PS50045"/>
    </source>
</evidence>